<protein>
    <submittedName>
        <fullName evidence="3">Uncharacterized protein</fullName>
    </submittedName>
</protein>
<comment type="caution">
    <text evidence="3">The sequence shown here is derived from an EMBL/GenBank/DDBJ whole genome shotgun (WGS) entry which is preliminary data.</text>
</comment>
<keyword evidence="4" id="KW-1185">Reference proteome</keyword>
<feature type="transmembrane region" description="Helical" evidence="2">
    <location>
        <begin position="82"/>
        <end position="104"/>
    </location>
</feature>
<dbReference type="EMBL" id="POTX01000123">
    <property type="protein sequence ID" value="PZF93384.1"/>
    <property type="molecule type" value="Genomic_DNA"/>
</dbReference>
<reference evidence="3 4" key="1">
    <citation type="submission" date="2018-01" db="EMBL/GenBank/DDBJ databases">
        <title>Draft genome sequence of Jishengella endophytica.</title>
        <authorList>
            <person name="Sahin N."/>
            <person name="Ay H."/>
            <person name="Saygin H."/>
        </authorList>
    </citation>
    <scope>NUCLEOTIDE SEQUENCE [LARGE SCALE GENOMIC DNA]</scope>
    <source>
        <strain evidence="3 4">DSM 45430</strain>
    </source>
</reference>
<dbReference type="Proteomes" id="UP000248627">
    <property type="component" value="Unassembled WGS sequence"/>
</dbReference>
<evidence type="ECO:0000256" key="1">
    <source>
        <dbReference type="SAM" id="MobiDB-lite"/>
    </source>
</evidence>
<feature type="compositionally biased region" description="Low complexity" evidence="1">
    <location>
        <begin position="139"/>
        <end position="164"/>
    </location>
</feature>
<sequence>MILRRLARSAGRSGDDRLLDGARAPRSPAAPDPLAELLRAAAAPARPGELDGEQAALAAFREARRAGVPAARPRRRRLTAGVVLWLAGLTATATAGVALAAAGLDAPDESVPPPAPGTVAPMPTGAPTASTGVPGPPDSTAGTSTGDPTTPSSGVPSPTSTNPASPSPVPEATTNLRSGDAGHCKAYLSKPARQREKALASPGFADLVAAAGGAENVSAYCRELLAETDPNWLAKHGAEEDSTAGG</sequence>
<feature type="region of interest" description="Disordered" evidence="1">
    <location>
        <begin position="1"/>
        <end position="32"/>
    </location>
</feature>
<organism evidence="3 4">
    <name type="scientific">Micromonospora endophytica</name>
    <dbReference type="NCBI Taxonomy" id="515350"/>
    <lineage>
        <taxon>Bacteria</taxon>
        <taxon>Bacillati</taxon>
        <taxon>Actinomycetota</taxon>
        <taxon>Actinomycetes</taxon>
        <taxon>Micromonosporales</taxon>
        <taxon>Micromonosporaceae</taxon>
        <taxon>Micromonospora</taxon>
    </lineage>
</organism>
<dbReference type="AlphaFoldDB" id="A0A2W2CK34"/>
<keyword evidence="2" id="KW-1133">Transmembrane helix</keyword>
<feature type="region of interest" description="Disordered" evidence="1">
    <location>
        <begin position="108"/>
        <end position="183"/>
    </location>
</feature>
<keyword evidence="2" id="KW-0472">Membrane</keyword>
<evidence type="ECO:0000313" key="4">
    <source>
        <dbReference type="Proteomes" id="UP000248627"/>
    </source>
</evidence>
<gene>
    <name evidence="3" type="ORF">C1I93_18000</name>
</gene>
<keyword evidence="2" id="KW-0812">Transmembrane</keyword>
<proteinExistence type="predicted"/>
<evidence type="ECO:0000256" key="2">
    <source>
        <dbReference type="SAM" id="Phobius"/>
    </source>
</evidence>
<accession>A0A2W2CK34</accession>
<evidence type="ECO:0000313" key="3">
    <source>
        <dbReference type="EMBL" id="PZF93384.1"/>
    </source>
</evidence>
<feature type="compositionally biased region" description="Low complexity" evidence="1">
    <location>
        <begin position="22"/>
        <end position="32"/>
    </location>
</feature>
<feature type="compositionally biased region" description="Low complexity" evidence="1">
    <location>
        <begin position="117"/>
        <end position="129"/>
    </location>
</feature>
<name>A0A2W2CK34_9ACTN</name>